<name>A0A2T3A3K9_9PEZI</name>
<dbReference type="InterPro" id="IPR012479">
    <property type="entry name" value="SAP30BP"/>
</dbReference>
<feature type="compositionally biased region" description="Polar residues" evidence="1">
    <location>
        <begin position="127"/>
        <end position="141"/>
    </location>
</feature>
<organism evidence="2 3">
    <name type="scientific">Coniella lustricola</name>
    <dbReference type="NCBI Taxonomy" id="2025994"/>
    <lineage>
        <taxon>Eukaryota</taxon>
        <taxon>Fungi</taxon>
        <taxon>Dikarya</taxon>
        <taxon>Ascomycota</taxon>
        <taxon>Pezizomycotina</taxon>
        <taxon>Sordariomycetes</taxon>
        <taxon>Sordariomycetidae</taxon>
        <taxon>Diaporthales</taxon>
        <taxon>Schizoparmaceae</taxon>
        <taxon>Coniella</taxon>
    </lineage>
</organism>
<evidence type="ECO:0000313" key="3">
    <source>
        <dbReference type="Proteomes" id="UP000241462"/>
    </source>
</evidence>
<dbReference type="OrthoDB" id="1714508at2759"/>
<feature type="compositionally biased region" description="Polar residues" evidence="1">
    <location>
        <begin position="23"/>
        <end position="41"/>
    </location>
</feature>
<sequence length="271" mass="28792">MAPLVGYDSSDDDDEVQVIEPMDQQTSGQTDVNAQSAQTERQPGDIASETQPLEVQSPAQPEPAHVETEMLSGPTLPQQVAAIGPSLPPVGAAAEGAYPEAMDDDDDNDDGDQDGAQPDQSAPASPYTANRSAIHNLTLPTVPNLDIPPSPPASPSANSAQAALTAKFDKFLELKRNKGTHFNARIADSHALKNPPLMDKLLGFVGVGTSFESGAAKGTEQYATTLPNDLWDPACFPDWAYRNSLRKAQEKVQKEKAREKGEAVQFVSASS</sequence>
<keyword evidence="3" id="KW-1185">Reference proteome</keyword>
<feature type="region of interest" description="Disordered" evidence="1">
    <location>
        <begin position="252"/>
        <end position="271"/>
    </location>
</feature>
<dbReference type="Proteomes" id="UP000241462">
    <property type="component" value="Unassembled WGS sequence"/>
</dbReference>
<dbReference type="Pfam" id="PF07818">
    <property type="entry name" value="HCNGP"/>
    <property type="match status" value="1"/>
</dbReference>
<dbReference type="InParanoid" id="A0A2T3A3K9"/>
<dbReference type="GO" id="GO:0006355">
    <property type="term" value="P:regulation of DNA-templated transcription"/>
    <property type="evidence" value="ECO:0007669"/>
    <property type="project" value="InterPro"/>
</dbReference>
<dbReference type="PANTHER" id="PTHR13464">
    <property type="entry name" value="TRANSCRIPTIONAL REGULATOR PROTEIN HCNGP"/>
    <property type="match status" value="1"/>
</dbReference>
<feature type="compositionally biased region" description="Acidic residues" evidence="1">
    <location>
        <begin position="101"/>
        <end position="113"/>
    </location>
</feature>
<dbReference type="STRING" id="2025994.A0A2T3A3K9"/>
<feature type="compositionally biased region" description="Polar residues" evidence="1">
    <location>
        <begin position="48"/>
        <end position="59"/>
    </location>
</feature>
<dbReference type="EMBL" id="KZ678482">
    <property type="protein sequence ID" value="PSR82271.1"/>
    <property type="molecule type" value="Genomic_DNA"/>
</dbReference>
<proteinExistence type="predicted"/>
<evidence type="ECO:0000313" key="2">
    <source>
        <dbReference type="EMBL" id="PSR82271.1"/>
    </source>
</evidence>
<protein>
    <submittedName>
        <fullName evidence="2">HCNGP-like protein-domain-containing protein</fullName>
    </submittedName>
</protein>
<gene>
    <name evidence="2" type="ORF">BD289DRAFT_483949</name>
</gene>
<accession>A0A2T3A3K9</accession>
<dbReference type="AlphaFoldDB" id="A0A2T3A3K9"/>
<reference evidence="2 3" key="1">
    <citation type="journal article" date="2018" name="Mycol. Prog.">
        <title>Coniella lustricola, a new species from submerged detritus.</title>
        <authorList>
            <person name="Raudabaugh D.B."/>
            <person name="Iturriaga T."/>
            <person name="Carver A."/>
            <person name="Mondo S."/>
            <person name="Pangilinan J."/>
            <person name="Lipzen A."/>
            <person name="He G."/>
            <person name="Amirebrahimi M."/>
            <person name="Grigoriev I.V."/>
            <person name="Miller A.N."/>
        </authorList>
    </citation>
    <scope>NUCLEOTIDE SEQUENCE [LARGE SCALE GENOMIC DNA]</scope>
    <source>
        <strain evidence="2 3">B22-T-1</strain>
    </source>
</reference>
<evidence type="ECO:0000256" key="1">
    <source>
        <dbReference type="SAM" id="MobiDB-lite"/>
    </source>
</evidence>
<dbReference type="GO" id="GO:0005634">
    <property type="term" value="C:nucleus"/>
    <property type="evidence" value="ECO:0007669"/>
    <property type="project" value="TreeGrafter"/>
</dbReference>
<feature type="compositionally biased region" description="Low complexity" evidence="1">
    <location>
        <begin position="114"/>
        <end position="124"/>
    </location>
</feature>
<feature type="region of interest" description="Disordered" evidence="1">
    <location>
        <begin position="1"/>
        <end position="161"/>
    </location>
</feature>
<dbReference type="PANTHER" id="PTHR13464:SF0">
    <property type="entry name" value="SAP30-BINDING PROTEIN"/>
    <property type="match status" value="1"/>
</dbReference>
<feature type="compositionally biased region" description="Basic and acidic residues" evidence="1">
    <location>
        <begin position="252"/>
        <end position="262"/>
    </location>
</feature>